<dbReference type="RefSeq" id="WP_062542434.1">
    <property type="nucleotide sequence ID" value="NZ_CP012643.1"/>
</dbReference>
<sequence>MDTITLTLTQEHSELVQELLLKTLQEQEVIINHSESTSHVCKRARFHSECTRILLQALQQGYTAVKMPAVLMKPVLSQLKGKLEDQMKIMMDLMKDESLEQENRIQVFMRGIGLLHVMRRMTYEALQIEKEVA</sequence>
<reference evidence="1 2" key="1">
    <citation type="submission" date="2015-08" db="EMBL/GenBank/DDBJ databases">
        <title>Complete genome sequence of Rufibacter tibetensis strain 1351t, a radiation-resistant bacterium from tibet plateau.</title>
        <authorList>
            <person name="Dai J."/>
        </authorList>
    </citation>
    <scope>NUCLEOTIDE SEQUENCE [LARGE SCALE GENOMIC DNA]</scope>
    <source>
        <strain evidence="1 2">1351</strain>
    </source>
</reference>
<dbReference type="AlphaFoldDB" id="A0A0P0CUQ2"/>
<dbReference type="STRING" id="512763.DC20_02790"/>
<evidence type="ECO:0000313" key="2">
    <source>
        <dbReference type="Proteomes" id="UP000061382"/>
    </source>
</evidence>
<dbReference type="KEGG" id="rti:DC20_02790"/>
<dbReference type="OrthoDB" id="9850017at2"/>
<proteinExistence type="predicted"/>
<accession>A0A0P0CUQ2</accession>
<organism evidence="1 2">
    <name type="scientific">Rufibacter tibetensis</name>
    <dbReference type="NCBI Taxonomy" id="512763"/>
    <lineage>
        <taxon>Bacteria</taxon>
        <taxon>Pseudomonadati</taxon>
        <taxon>Bacteroidota</taxon>
        <taxon>Cytophagia</taxon>
        <taxon>Cytophagales</taxon>
        <taxon>Hymenobacteraceae</taxon>
        <taxon>Rufibacter</taxon>
    </lineage>
</organism>
<dbReference type="EMBL" id="CP012643">
    <property type="protein sequence ID" value="ALI98100.1"/>
    <property type="molecule type" value="Genomic_DNA"/>
</dbReference>
<keyword evidence="2" id="KW-1185">Reference proteome</keyword>
<dbReference type="PATRIC" id="fig|512763.3.peg.620"/>
<name>A0A0P0CUQ2_9BACT</name>
<gene>
    <name evidence="1" type="ORF">DC20_02790</name>
</gene>
<protein>
    <submittedName>
        <fullName evidence="1">Uncharacterized protein</fullName>
    </submittedName>
</protein>
<evidence type="ECO:0000313" key="1">
    <source>
        <dbReference type="EMBL" id="ALI98100.1"/>
    </source>
</evidence>
<dbReference type="Proteomes" id="UP000061382">
    <property type="component" value="Chromosome"/>
</dbReference>